<sequence>MAAARHLQQREERKRENSKTAVLIVVKEGFKSISKVFVKFAAKSLISAARDI</sequence>
<dbReference type="Proteomes" id="UP000191897">
    <property type="component" value="Unassembled WGS sequence"/>
</dbReference>
<evidence type="ECO:0000313" key="2">
    <source>
        <dbReference type="Proteomes" id="UP000191897"/>
    </source>
</evidence>
<organism evidence="1 2">
    <name type="scientific">Agrobacterium tumefaciens str. Kerr 14</name>
    <dbReference type="NCBI Taxonomy" id="1183424"/>
    <lineage>
        <taxon>Bacteria</taxon>
        <taxon>Pseudomonadati</taxon>
        <taxon>Pseudomonadota</taxon>
        <taxon>Alphaproteobacteria</taxon>
        <taxon>Hyphomicrobiales</taxon>
        <taxon>Rhizobiaceae</taxon>
        <taxon>Rhizobium/Agrobacterium group</taxon>
        <taxon>Agrobacterium</taxon>
        <taxon>Agrobacterium tumefaciens complex</taxon>
    </lineage>
</organism>
<protein>
    <submittedName>
        <fullName evidence="1">Uncharacterized protein</fullName>
    </submittedName>
</protein>
<accession>A0A1S7QAY9</accession>
<reference evidence="1 2" key="1">
    <citation type="submission" date="2016-01" db="EMBL/GenBank/DDBJ databases">
        <authorList>
            <person name="Oliw E.H."/>
        </authorList>
    </citation>
    <scope>NUCLEOTIDE SEQUENCE [LARGE SCALE GENOMIC DNA]</scope>
    <source>
        <strain evidence="1 2">Kerr 14</strain>
    </source>
</reference>
<evidence type="ECO:0000313" key="1">
    <source>
        <dbReference type="EMBL" id="CUX33984.1"/>
    </source>
</evidence>
<gene>
    <name evidence="1" type="ORF">AGR4C_Cc70062</name>
</gene>
<proteinExistence type="predicted"/>
<dbReference type="EMBL" id="FBWC01000016">
    <property type="protein sequence ID" value="CUX33984.1"/>
    <property type="molecule type" value="Genomic_DNA"/>
</dbReference>
<dbReference type="AlphaFoldDB" id="A0A1S7QAY9"/>
<name>A0A1S7QAY9_AGRTU</name>